<feature type="region of interest" description="Disordered" evidence="1">
    <location>
        <begin position="165"/>
        <end position="200"/>
    </location>
</feature>
<name>A0ABV2K464_9GAMM</name>
<gene>
    <name evidence="2" type="ORF">ABIC75_004623</name>
</gene>
<feature type="compositionally biased region" description="Low complexity" evidence="1">
    <location>
        <begin position="165"/>
        <end position="177"/>
    </location>
</feature>
<dbReference type="Proteomes" id="UP001549184">
    <property type="component" value="Unassembled WGS sequence"/>
</dbReference>
<sequence length="1063" mass="115898">MSQKVGDLPLALRYPFKKKDETEPKDETAYVQALTFTDGGNYPLGANGFWHGGIHFTPTMMASSLSLRAFTNADGIRCMGDGRVIAYRLDARTPTTATQNVAGGTIQAPFATSFTLVEHHHAWPDASNVLVFYSLYMHLADLPGYNRHQVKMPYWGQLFAVPSPTAQQPLPAEQAAPKSPKHHASHHGTPAPSTEPRLRGWPVYHGGPTVKPPHKNAVVALLPAGMQLVISHTEGDWGRIDDVFPAPAPAALTAPASSGIDTPATTALSPAVGGSAPGLAGLRGSWVKLKASDSFVLTPLELPPCDRVIVPTDPPAIRAGDLIGYPGDYQFLDHGSATPLLHLEVFADGSTWPVFVQKSRNAASAPGVAKPLLYVQPGAAIKQLATRDPDSTPLATGSVLTMLDSDSNDLYVKAQRQGTLSWVTPTQFNALPAARKAERTSFRRHGGVVVTRAVDNTNDDIGLLDKASASSVVWLPRVQWNSLPTINNQYAVAIPLPSVWSGEASPDTVMPPANPPASVASARILPIPLLINANGPRQGTAAHRRIDNIAYWFSPDWSAASAQGRTTMAGWIAENDSKVSRVSPHAWPAFDNVEEQSHVSGAAVANAGHPRGPEDTDLARADYADLTPQMQAIYTLLLGDPNAQESAHLAHLQQAVRQPWLQNQLMRLVVRHESEWYADDAMSKWTALDPLYNAHPLWAKEKERIKKLLWWKDVADKVQGFPESPKVWHFHPIGLITNLQCWCGCCEGKVFFTQNGNGLHGGTHLGRLPMEHYPLWDALQASYRLQANDRRVLEAVCANEGNFDAVQAYDNAIVTAGACQKIISILPSNQGNPFGRWAGRGGGELPVQVWSFKQDNPMLYEELFEACGWTVVKTGLRNEGATHVMYYSDAELTRGQAMTGQELFNLLRLGFTSHREMRASKPLSALLHAVAHPKYQERQVVDITERLPVALGLTALSYAATGATHEIPIGAYMRSNLGKATVLDQHVNAPGWVGSDFRDALNRFISKHPHATDPDGTEWGQNRAAYEYAILEDYGNSRRMAKVDGQSIAPRRYRALKDKLGMP</sequence>
<dbReference type="EMBL" id="JBEPMU010000013">
    <property type="protein sequence ID" value="MET3654874.1"/>
    <property type="molecule type" value="Genomic_DNA"/>
</dbReference>
<evidence type="ECO:0000256" key="1">
    <source>
        <dbReference type="SAM" id="MobiDB-lite"/>
    </source>
</evidence>
<accession>A0ABV2K464</accession>
<protein>
    <submittedName>
        <fullName evidence="2">Uncharacterized protein</fullName>
    </submittedName>
</protein>
<evidence type="ECO:0000313" key="3">
    <source>
        <dbReference type="Proteomes" id="UP001549184"/>
    </source>
</evidence>
<dbReference type="RefSeq" id="WP_354016190.1">
    <property type="nucleotide sequence ID" value="NZ_JBEPMU010000013.1"/>
</dbReference>
<comment type="caution">
    <text evidence="2">The sequence shown here is derived from an EMBL/GenBank/DDBJ whole genome shotgun (WGS) entry which is preliminary data.</text>
</comment>
<organism evidence="2 3">
    <name type="scientific">Dyella japonica</name>
    <dbReference type="NCBI Taxonomy" id="231455"/>
    <lineage>
        <taxon>Bacteria</taxon>
        <taxon>Pseudomonadati</taxon>
        <taxon>Pseudomonadota</taxon>
        <taxon>Gammaproteobacteria</taxon>
        <taxon>Lysobacterales</taxon>
        <taxon>Rhodanobacteraceae</taxon>
        <taxon>Dyella</taxon>
    </lineage>
</organism>
<evidence type="ECO:0000313" key="2">
    <source>
        <dbReference type="EMBL" id="MET3654874.1"/>
    </source>
</evidence>
<keyword evidence="3" id="KW-1185">Reference proteome</keyword>
<proteinExistence type="predicted"/>
<reference evidence="2 3" key="1">
    <citation type="submission" date="2024-06" db="EMBL/GenBank/DDBJ databases">
        <title>Sorghum-associated microbial communities from plants grown in Nebraska, USA.</title>
        <authorList>
            <person name="Schachtman D."/>
        </authorList>
    </citation>
    <scope>NUCLEOTIDE SEQUENCE [LARGE SCALE GENOMIC DNA]</scope>
    <source>
        <strain evidence="2 3">1073</strain>
    </source>
</reference>